<reference evidence="2" key="1">
    <citation type="journal article" date="2019" name="Int. J. Syst. Evol. Microbiol.">
        <title>The Global Catalogue of Microorganisms (GCM) 10K type strain sequencing project: providing services to taxonomists for standard genome sequencing and annotation.</title>
        <authorList>
            <consortium name="The Broad Institute Genomics Platform"/>
            <consortium name="The Broad Institute Genome Sequencing Center for Infectious Disease"/>
            <person name="Wu L."/>
            <person name="Ma J."/>
        </authorList>
    </citation>
    <scope>NUCLEOTIDE SEQUENCE [LARGE SCALE GENOMIC DNA]</scope>
    <source>
        <strain evidence="2">CGMCC 1.12482</strain>
    </source>
</reference>
<name>A0ABQ1P5B4_9GAMM</name>
<proteinExistence type="predicted"/>
<dbReference type="RefSeq" id="WP_150277243.1">
    <property type="nucleotide sequence ID" value="NZ_BMFF01000001.1"/>
</dbReference>
<dbReference type="InterPro" id="IPR021431">
    <property type="entry name" value="DUF3080"/>
</dbReference>
<dbReference type="Pfam" id="PF11279">
    <property type="entry name" value="DUF3080"/>
    <property type="match status" value="1"/>
</dbReference>
<evidence type="ECO:0008006" key="3">
    <source>
        <dbReference type="Google" id="ProtNLM"/>
    </source>
</evidence>
<protein>
    <recommendedName>
        <fullName evidence="3">DUF3080 domain-containing protein</fullName>
    </recommendedName>
</protein>
<accession>A0ABQ1P5B4</accession>
<evidence type="ECO:0000313" key="1">
    <source>
        <dbReference type="EMBL" id="GGC89670.1"/>
    </source>
</evidence>
<sequence length="358" mass="40469">MRTSLTLIALCLLFAGCERSPPAVQQMDNYLERLGRVLEQEHAQYDTAKLSEYRLPERRERVIAIEPLRISLIELLVDTRSCKALQQRVSERNSILGKVMPWSHRLAFEGELIRAIEDCVVVLSDDPDREELIAELQQLAAQKRAQLSAVFWNALNASEEFEYYLRFAGEPLPVQEHALEDRQGIVALGELAQIGMDLPDQLPPSQPELEAHFQALHLSERSSQLIHSLSRMTHTLEQATTMLDSPAALRLCPMGQPTSRSRILLNVFVLFYAGEIQPYMAQIQRLGQPWQENITHLQKVPAIPVATAQYLGTLVGENTALWERYQRQLTAHSEAWQEVLGACQSRPGQSGWQSTAEG</sequence>
<evidence type="ECO:0000313" key="2">
    <source>
        <dbReference type="Proteomes" id="UP000638188"/>
    </source>
</evidence>
<keyword evidence="2" id="KW-1185">Reference proteome</keyword>
<dbReference type="EMBL" id="BMFF01000001">
    <property type="protein sequence ID" value="GGC89670.1"/>
    <property type="molecule type" value="Genomic_DNA"/>
</dbReference>
<dbReference type="PROSITE" id="PS51257">
    <property type="entry name" value="PROKAR_LIPOPROTEIN"/>
    <property type="match status" value="1"/>
</dbReference>
<gene>
    <name evidence="1" type="ORF">GCM10007418_06740</name>
</gene>
<organism evidence="1 2">
    <name type="scientific">Halopseudomonas salina</name>
    <dbReference type="NCBI Taxonomy" id="1323744"/>
    <lineage>
        <taxon>Bacteria</taxon>
        <taxon>Pseudomonadati</taxon>
        <taxon>Pseudomonadota</taxon>
        <taxon>Gammaproteobacteria</taxon>
        <taxon>Pseudomonadales</taxon>
        <taxon>Pseudomonadaceae</taxon>
        <taxon>Halopseudomonas</taxon>
    </lineage>
</organism>
<comment type="caution">
    <text evidence="1">The sequence shown here is derived from an EMBL/GenBank/DDBJ whole genome shotgun (WGS) entry which is preliminary data.</text>
</comment>
<dbReference type="Proteomes" id="UP000638188">
    <property type="component" value="Unassembled WGS sequence"/>
</dbReference>